<dbReference type="GO" id="GO:0005794">
    <property type="term" value="C:Golgi apparatus"/>
    <property type="evidence" value="ECO:0007669"/>
    <property type="project" value="TreeGrafter"/>
</dbReference>
<evidence type="ECO:0000313" key="5">
    <source>
        <dbReference type="Proteomes" id="UP000631114"/>
    </source>
</evidence>
<dbReference type="PANTHER" id="PTHR32285:SF8">
    <property type="entry name" value="PROTEIN TRICHOME BIREFRINGENCE-LIKE 5"/>
    <property type="match status" value="1"/>
</dbReference>
<dbReference type="InterPro" id="IPR029962">
    <property type="entry name" value="TBL"/>
</dbReference>
<comment type="caution">
    <text evidence="4">The sequence shown here is derived from an EMBL/GenBank/DDBJ whole genome shotgun (WGS) entry which is preliminary data.</text>
</comment>
<proteinExistence type="inferred from homology"/>
<dbReference type="PANTHER" id="PTHR32285">
    <property type="entry name" value="PROTEIN TRICHOME BIREFRINGENCE-LIKE 9-RELATED"/>
    <property type="match status" value="1"/>
</dbReference>
<protein>
    <recommendedName>
        <fullName evidence="3">Trichome birefringence-like C-terminal domain-containing protein</fullName>
    </recommendedName>
</protein>
<evidence type="ECO:0000313" key="4">
    <source>
        <dbReference type="EMBL" id="KAF9593347.1"/>
    </source>
</evidence>
<dbReference type="GO" id="GO:0016413">
    <property type="term" value="F:O-acetyltransferase activity"/>
    <property type="evidence" value="ECO:0007669"/>
    <property type="project" value="InterPro"/>
</dbReference>
<accession>A0A835LI51</accession>
<evidence type="ECO:0000256" key="2">
    <source>
        <dbReference type="SAM" id="MobiDB-lite"/>
    </source>
</evidence>
<gene>
    <name evidence="4" type="ORF">IFM89_021751</name>
</gene>
<name>A0A835LI51_9MAGN</name>
<dbReference type="Proteomes" id="UP000631114">
    <property type="component" value="Unassembled WGS sequence"/>
</dbReference>
<evidence type="ECO:0000256" key="1">
    <source>
        <dbReference type="ARBA" id="ARBA00007727"/>
    </source>
</evidence>
<comment type="similarity">
    <text evidence="1">Belongs to the PC-esterase family. TBL subfamily.</text>
</comment>
<evidence type="ECO:0000259" key="3">
    <source>
        <dbReference type="Pfam" id="PF13839"/>
    </source>
</evidence>
<organism evidence="4 5">
    <name type="scientific">Coptis chinensis</name>
    <dbReference type="NCBI Taxonomy" id="261450"/>
    <lineage>
        <taxon>Eukaryota</taxon>
        <taxon>Viridiplantae</taxon>
        <taxon>Streptophyta</taxon>
        <taxon>Embryophyta</taxon>
        <taxon>Tracheophyta</taxon>
        <taxon>Spermatophyta</taxon>
        <taxon>Magnoliopsida</taxon>
        <taxon>Ranunculales</taxon>
        <taxon>Ranunculaceae</taxon>
        <taxon>Coptidoideae</taxon>
        <taxon>Coptis</taxon>
    </lineage>
</organism>
<feature type="compositionally biased region" description="Low complexity" evidence="2">
    <location>
        <begin position="1"/>
        <end position="13"/>
    </location>
</feature>
<dbReference type="EMBL" id="JADFTS010000008">
    <property type="protein sequence ID" value="KAF9593347.1"/>
    <property type="molecule type" value="Genomic_DNA"/>
</dbReference>
<dbReference type="Pfam" id="PF13839">
    <property type="entry name" value="PC-Esterase"/>
    <property type="match status" value="1"/>
</dbReference>
<reference evidence="4 5" key="1">
    <citation type="submission" date="2020-10" db="EMBL/GenBank/DDBJ databases">
        <title>The Coptis chinensis genome and diversification of protoberbering-type alkaloids.</title>
        <authorList>
            <person name="Wang B."/>
            <person name="Shu S."/>
            <person name="Song C."/>
            <person name="Liu Y."/>
        </authorList>
    </citation>
    <scope>NUCLEOTIDE SEQUENCE [LARGE SCALE GENOMIC DNA]</scope>
    <source>
        <strain evidence="4">HL-2020</strain>
        <tissue evidence="4">Leaf</tissue>
    </source>
</reference>
<dbReference type="InterPro" id="IPR026057">
    <property type="entry name" value="TBL_C"/>
</dbReference>
<feature type="region of interest" description="Disordered" evidence="2">
    <location>
        <begin position="1"/>
        <end position="20"/>
    </location>
</feature>
<dbReference type="OrthoDB" id="630188at2759"/>
<dbReference type="AlphaFoldDB" id="A0A835LI51"/>
<keyword evidence="5" id="KW-1185">Reference proteome</keyword>
<feature type="domain" description="Trichome birefringence-like C-terminal" evidence="3">
    <location>
        <begin position="19"/>
        <end position="90"/>
    </location>
</feature>
<sequence length="130" mass="14976">MFRSGSPFRSRSPAYQRKRSLSRDDEVVIHKMKVPMILLNVTRLTNFRKDGHPSIYGKNVTDGRKVSTRRHDCSHWCVPGVPDAWNELIYVSLILQQTTPPNLKAQGNYSPDQISERERALNNLVKDARD</sequence>